<name>A0ABU2PJI5_9ACTN</name>
<sequence length="236" mass="25799">MQDASTVANASPEWSALLEAVFAMGKRLGVRSSDAFRPVDVVEVSVVASIRLPSGRLMVDTPWPEGRPGRELAERIPPGTYDVEASWVEAPYEFMGESFDGRECAAVRLLVRNEPVSVWEMALGVEDDVEQIVAGDEIGFETDTAMGAFADACGWQALTEPFRQFWERHEQLPGVAIDRETEKLRSGEFEMVTHHASQADLLTFPAEEGVTAVWIGRTAAGEVAAVAVAPYLSWLA</sequence>
<accession>A0ABU2PJI5</accession>
<reference evidence="2" key="1">
    <citation type="submission" date="2023-07" db="EMBL/GenBank/DDBJ databases">
        <title>30 novel species of actinomycetes from the DSMZ collection.</title>
        <authorList>
            <person name="Nouioui I."/>
        </authorList>
    </citation>
    <scope>NUCLEOTIDE SEQUENCE [LARGE SCALE GENOMIC DNA]</scope>
    <source>
        <strain evidence="2">DSM 41921</strain>
    </source>
</reference>
<comment type="caution">
    <text evidence="1">The sequence shown here is derived from an EMBL/GenBank/DDBJ whole genome shotgun (WGS) entry which is preliminary data.</text>
</comment>
<proteinExistence type="predicted"/>
<gene>
    <name evidence="1" type="ORF">RM641_33320</name>
</gene>
<dbReference type="RefSeq" id="WP_311688152.1">
    <property type="nucleotide sequence ID" value="NZ_JAVREU010000024.1"/>
</dbReference>
<protein>
    <submittedName>
        <fullName evidence="1">DUF4241 domain-containing protein</fullName>
    </submittedName>
</protein>
<dbReference type="EMBL" id="JAVREU010000024">
    <property type="protein sequence ID" value="MDT0392322.1"/>
    <property type="molecule type" value="Genomic_DNA"/>
</dbReference>
<keyword evidence="2" id="KW-1185">Reference proteome</keyword>
<dbReference type="InterPro" id="IPR025335">
    <property type="entry name" value="DUF4241"/>
</dbReference>
<evidence type="ECO:0000313" key="2">
    <source>
        <dbReference type="Proteomes" id="UP001183586"/>
    </source>
</evidence>
<dbReference type="Proteomes" id="UP001183586">
    <property type="component" value="Unassembled WGS sequence"/>
</dbReference>
<organism evidence="1 2">
    <name type="scientific">Streptomyces dubilierae</name>
    <dbReference type="NCBI Taxonomy" id="3075533"/>
    <lineage>
        <taxon>Bacteria</taxon>
        <taxon>Bacillati</taxon>
        <taxon>Actinomycetota</taxon>
        <taxon>Actinomycetes</taxon>
        <taxon>Kitasatosporales</taxon>
        <taxon>Streptomycetaceae</taxon>
        <taxon>Streptomyces</taxon>
    </lineage>
</organism>
<dbReference type="Pfam" id="PF14025">
    <property type="entry name" value="DUF4241"/>
    <property type="match status" value="1"/>
</dbReference>
<evidence type="ECO:0000313" key="1">
    <source>
        <dbReference type="EMBL" id="MDT0392322.1"/>
    </source>
</evidence>